<dbReference type="SMART" id="SM00091">
    <property type="entry name" value="PAS"/>
    <property type="match status" value="1"/>
</dbReference>
<keyword evidence="4" id="KW-1185">Reference proteome</keyword>
<proteinExistence type="predicted"/>
<dbReference type="CDD" id="cd01949">
    <property type="entry name" value="GGDEF"/>
    <property type="match status" value="1"/>
</dbReference>
<feature type="transmembrane region" description="Helical" evidence="1">
    <location>
        <begin position="6"/>
        <end position="26"/>
    </location>
</feature>
<evidence type="ECO:0000256" key="1">
    <source>
        <dbReference type="SAM" id="Phobius"/>
    </source>
</evidence>
<dbReference type="NCBIfam" id="TIGR00229">
    <property type="entry name" value="sensory_box"/>
    <property type="match status" value="1"/>
</dbReference>
<sequence>MWIVLLSIFYFFIAGIIFYLSVETYVKNKKSIFHRVTALLLLCVSLLFVTYFLKLTLPENVTEGLVVFLEFPLNIIKFCLIAEWFRIMLTSRTLYLQGFFKRWGMYVPAVFLIPLFSIDGWLVQSIQHYPLAQYIEFGPLTYVYSMFYIGYGVYIFWLLFQSQHPASIESTSYLLRYFRIGFTLYFLWGLIFGTLFIYVDFFKDIPLLVMYGDLLLIASFRMVMNKYDFLPHYEKRYQILFEQSPIAIILADGYLRIKDANKQAEELFQRKPKWLIGTSLNKFVPRDTFNYFRSISKKARNGNEGLRNYELTLQHSITNRELHLVVDSQFLELDNEMMQYFMVQDITQSKINEKEVMYLAYHDSLTGLANRYSFKQKAEKLIAEEKKSDGYKLSLLLMDLDNFKQINDTFGHHTGDEVIQHISRVIKDLLPDDGFAARLGGDEFAILLIEEGRTTAESFVRKYLEKMQEPFFTESISIPLSCSIGISYVTDEVSDVNQLQKQSDRAMYAAKRDGKSTFRTYNK</sequence>
<keyword evidence="1" id="KW-0812">Transmembrane</keyword>
<accession>A0A428N2D3</accession>
<comment type="caution">
    <text evidence="3">The sequence shown here is derived from an EMBL/GenBank/DDBJ whole genome shotgun (WGS) entry which is preliminary data.</text>
</comment>
<dbReference type="InterPro" id="IPR043128">
    <property type="entry name" value="Rev_trsase/Diguanyl_cyclase"/>
</dbReference>
<feature type="transmembrane region" description="Helical" evidence="1">
    <location>
        <begin position="103"/>
        <end position="122"/>
    </location>
</feature>
<feature type="transmembrane region" description="Helical" evidence="1">
    <location>
        <begin position="142"/>
        <end position="160"/>
    </location>
</feature>
<dbReference type="InterPro" id="IPR000160">
    <property type="entry name" value="GGDEF_dom"/>
</dbReference>
<feature type="transmembrane region" description="Helical" evidence="1">
    <location>
        <begin position="180"/>
        <end position="199"/>
    </location>
</feature>
<dbReference type="Pfam" id="PF13188">
    <property type="entry name" value="PAS_8"/>
    <property type="match status" value="1"/>
</dbReference>
<protein>
    <submittedName>
        <fullName evidence="3">Diguanylate cyclase</fullName>
    </submittedName>
</protein>
<dbReference type="NCBIfam" id="TIGR00254">
    <property type="entry name" value="GGDEF"/>
    <property type="match status" value="1"/>
</dbReference>
<evidence type="ECO:0000313" key="4">
    <source>
        <dbReference type="Proteomes" id="UP000275076"/>
    </source>
</evidence>
<evidence type="ECO:0000259" key="2">
    <source>
        <dbReference type="PROSITE" id="PS50887"/>
    </source>
</evidence>
<organism evidence="3 4">
    <name type="scientific">Salibacterium salarium</name>
    <dbReference type="NCBI Taxonomy" id="284579"/>
    <lineage>
        <taxon>Bacteria</taxon>
        <taxon>Bacillati</taxon>
        <taxon>Bacillota</taxon>
        <taxon>Bacilli</taxon>
        <taxon>Bacillales</taxon>
        <taxon>Bacillaceae</taxon>
    </lineage>
</organism>
<dbReference type="RefSeq" id="WP_125556873.1">
    <property type="nucleotide sequence ID" value="NZ_RBVX01000015.1"/>
</dbReference>
<feature type="transmembrane region" description="Helical" evidence="1">
    <location>
        <begin position="65"/>
        <end position="82"/>
    </location>
</feature>
<dbReference type="EMBL" id="RBVX01000015">
    <property type="protein sequence ID" value="RSL32402.1"/>
    <property type="molecule type" value="Genomic_DNA"/>
</dbReference>
<dbReference type="Pfam" id="PF00990">
    <property type="entry name" value="GGDEF"/>
    <property type="match status" value="1"/>
</dbReference>
<name>A0A428N2D3_9BACI</name>
<reference evidence="3 4" key="1">
    <citation type="submission" date="2018-10" db="EMBL/GenBank/DDBJ databases">
        <title>Draft genome sequence of Bacillus salarius IM0101, isolated from a hypersaline soil in Inner Mongolia, China.</title>
        <authorList>
            <person name="Yamprayoonswat W."/>
            <person name="Boonvisut S."/>
            <person name="Jumpathong W."/>
            <person name="Sittihan S."/>
            <person name="Ruangsuj P."/>
            <person name="Wanthongcharoen S."/>
            <person name="Thongpramul N."/>
            <person name="Pimmason S."/>
            <person name="Yu B."/>
            <person name="Yasawong M."/>
        </authorList>
    </citation>
    <scope>NUCLEOTIDE SEQUENCE [LARGE SCALE GENOMIC DNA]</scope>
    <source>
        <strain evidence="3 4">IM0101</strain>
    </source>
</reference>
<dbReference type="InterPro" id="IPR029787">
    <property type="entry name" value="Nucleotide_cyclase"/>
</dbReference>
<dbReference type="OrthoDB" id="9759607at2"/>
<dbReference type="PROSITE" id="PS50887">
    <property type="entry name" value="GGDEF"/>
    <property type="match status" value="1"/>
</dbReference>
<feature type="transmembrane region" description="Helical" evidence="1">
    <location>
        <begin position="33"/>
        <end position="53"/>
    </location>
</feature>
<dbReference type="SMART" id="SM00267">
    <property type="entry name" value="GGDEF"/>
    <property type="match status" value="1"/>
</dbReference>
<dbReference type="InterPro" id="IPR000014">
    <property type="entry name" value="PAS"/>
</dbReference>
<dbReference type="InterPro" id="IPR052155">
    <property type="entry name" value="Biofilm_reg_signaling"/>
</dbReference>
<dbReference type="Gene3D" id="3.30.70.270">
    <property type="match status" value="1"/>
</dbReference>
<dbReference type="Gene3D" id="3.30.450.20">
    <property type="entry name" value="PAS domain"/>
    <property type="match status" value="1"/>
</dbReference>
<gene>
    <name evidence="3" type="ORF">D7Z54_16045</name>
</gene>
<dbReference type="PANTHER" id="PTHR44757:SF2">
    <property type="entry name" value="BIOFILM ARCHITECTURE MAINTENANCE PROTEIN MBAA"/>
    <property type="match status" value="1"/>
</dbReference>
<dbReference type="FunFam" id="3.30.70.270:FF:000001">
    <property type="entry name" value="Diguanylate cyclase domain protein"/>
    <property type="match status" value="1"/>
</dbReference>
<dbReference type="SUPFAM" id="SSF55785">
    <property type="entry name" value="PYP-like sensor domain (PAS domain)"/>
    <property type="match status" value="1"/>
</dbReference>
<keyword evidence="1" id="KW-0472">Membrane</keyword>
<keyword evidence="1" id="KW-1133">Transmembrane helix</keyword>
<dbReference type="Proteomes" id="UP000275076">
    <property type="component" value="Unassembled WGS sequence"/>
</dbReference>
<dbReference type="InterPro" id="IPR035965">
    <property type="entry name" value="PAS-like_dom_sf"/>
</dbReference>
<dbReference type="AlphaFoldDB" id="A0A428N2D3"/>
<evidence type="ECO:0000313" key="3">
    <source>
        <dbReference type="EMBL" id="RSL32402.1"/>
    </source>
</evidence>
<feature type="domain" description="GGDEF" evidence="2">
    <location>
        <begin position="391"/>
        <end position="523"/>
    </location>
</feature>
<dbReference type="SUPFAM" id="SSF55073">
    <property type="entry name" value="Nucleotide cyclase"/>
    <property type="match status" value="1"/>
</dbReference>
<dbReference type="PANTHER" id="PTHR44757">
    <property type="entry name" value="DIGUANYLATE CYCLASE DGCP"/>
    <property type="match status" value="1"/>
</dbReference>